<dbReference type="EMBL" id="CADCTU010000307">
    <property type="protein sequence ID" value="CAA9308997.1"/>
    <property type="molecule type" value="Genomic_DNA"/>
</dbReference>
<sequence>MRRRAANGRRRLVSQGRRRRTVAVAGVVRAAALAAVLGGCAVTADPQLYAERALREDAREASLALEPVGDDDERLRIDTTAVAHALGHARRLPGGMYEVRLPDAGFAVFHPAGGGQAALTGDVVLPAAAVPATVRALAAQGITVTNVRADSLATTDSLPGRPGAAVLHVWAVSDAGRMARGLQAALHITVLETARK</sequence>
<dbReference type="Pfam" id="PF07485">
    <property type="entry name" value="DUF1529"/>
    <property type="match status" value="1"/>
</dbReference>
<feature type="signal peptide" evidence="1">
    <location>
        <begin position="1"/>
        <end position="34"/>
    </location>
</feature>
<feature type="chain" id="PRO_5026670649" evidence="1">
    <location>
        <begin position="35"/>
        <end position="196"/>
    </location>
</feature>
<name>A0A6J4KKY4_9BACT</name>
<reference evidence="2" key="1">
    <citation type="submission" date="2020-02" db="EMBL/GenBank/DDBJ databases">
        <authorList>
            <person name="Meier V. D."/>
        </authorList>
    </citation>
    <scope>NUCLEOTIDE SEQUENCE</scope>
    <source>
        <strain evidence="2">AVDCRST_MAG11</strain>
    </source>
</reference>
<dbReference type="AlphaFoldDB" id="A0A6J4KKY4"/>
<gene>
    <name evidence="2" type="ORF">AVDCRST_MAG11-1370</name>
</gene>
<dbReference type="InterPro" id="IPR011094">
    <property type="entry name" value="Uncharacterised_LppY/LpqO"/>
</dbReference>
<organism evidence="2">
    <name type="scientific">uncultured Gemmatimonadaceae bacterium</name>
    <dbReference type="NCBI Taxonomy" id="246130"/>
    <lineage>
        <taxon>Bacteria</taxon>
        <taxon>Pseudomonadati</taxon>
        <taxon>Gemmatimonadota</taxon>
        <taxon>Gemmatimonadia</taxon>
        <taxon>Gemmatimonadales</taxon>
        <taxon>Gemmatimonadaceae</taxon>
        <taxon>environmental samples</taxon>
    </lineage>
</organism>
<evidence type="ECO:0000256" key="1">
    <source>
        <dbReference type="SAM" id="SignalP"/>
    </source>
</evidence>
<protein>
    <submittedName>
        <fullName evidence="2">Uncharacterized protein</fullName>
    </submittedName>
</protein>
<evidence type="ECO:0000313" key="2">
    <source>
        <dbReference type="EMBL" id="CAA9308997.1"/>
    </source>
</evidence>
<keyword evidence="1" id="KW-0732">Signal</keyword>
<accession>A0A6J4KKY4</accession>
<proteinExistence type="predicted"/>